<dbReference type="AlphaFoldDB" id="A0A1G9NQH9"/>
<evidence type="ECO:0000313" key="1">
    <source>
        <dbReference type="EMBL" id="SDL88640.1"/>
    </source>
</evidence>
<sequence length="111" mass="12845">MRARQDKQATSPSLTFSHGFVFGQDYKVAASRLYILLFKRGRRSKEALKTTKIRRTLCDIVRGKNAVDVQVVNAAMISYIKSKDKNIDKLYRYAENLRVKAKIARYMEVLL</sequence>
<name>A0A1G9NQH9_9FIRM</name>
<reference evidence="1 2" key="1">
    <citation type="submission" date="2016-10" db="EMBL/GenBank/DDBJ databases">
        <authorList>
            <person name="de Groot N.N."/>
        </authorList>
    </citation>
    <scope>NUCLEOTIDE SEQUENCE [LARGE SCALE GENOMIC DNA]</scope>
    <source>
        <strain evidence="1 2">DSM 1736</strain>
    </source>
</reference>
<dbReference type="STRING" id="146817.SAMN04488502_1011092"/>
<accession>A0A1G9NQH9</accession>
<gene>
    <name evidence="1" type="ORF">SAMN04488502_1011092</name>
</gene>
<protein>
    <submittedName>
        <fullName evidence="1">Uncharacterized protein</fullName>
    </submittedName>
</protein>
<evidence type="ECO:0000313" key="2">
    <source>
        <dbReference type="Proteomes" id="UP000214880"/>
    </source>
</evidence>
<organism evidence="1 2">
    <name type="scientific">Dendrosporobacter quercicolus</name>
    <dbReference type="NCBI Taxonomy" id="146817"/>
    <lineage>
        <taxon>Bacteria</taxon>
        <taxon>Bacillati</taxon>
        <taxon>Bacillota</taxon>
        <taxon>Negativicutes</taxon>
        <taxon>Selenomonadales</taxon>
        <taxon>Sporomusaceae</taxon>
        <taxon>Dendrosporobacter</taxon>
    </lineage>
</organism>
<keyword evidence="2" id="KW-1185">Reference proteome</keyword>
<dbReference type="Proteomes" id="UP000214880">
    <property type="component" value="Unassembled WGS sequence"/>
</dbReference>
<dbReference type="RefSeq" id="WP_173812631.1">
    <property type="nucleotide sequence ID" value="NZ_FNHB01000001.1"/>
</dbReference>
<dbReference type="EMBL" id="FNHB01000001">
    <property type="protein sequence ID" value="SDL88640.1"/>
    <property type="molecule type" value="Genomic_DNA"/>
</dbReference>
<proteinExistence type="predicted"/>